<dbReference type="GO" id="GO:0008641">
    <property type="term" value="F:ubiquitin-like modifier activating enzyme activity"/>
    <property type="evidence" value="ECO:0007669"/>
    <property type="project" value="InterPro"/>
</dbReference>
<keyword evidence="2" id="KW-1185">Reference proteome</keyword>
<gene>
    <name evidence="1" type="ORF">TELCIR_12295</name>
</gene>
<evidence type="ECO:0000313" key="1">
    <source>
        <dbReference type="EMBL" id="PIO66007.1"/>
    </source>
</evidence>
<dbReference type="OrthoDB" id="10252231at2759"/>
<dbReference type="Proteomes" id="UP000230423">
    <property type="component" value="Unassembled WGS sequence"/>
</dbReference>
<evidence type="ECO:0000313" key="2">
    <source>
        <dbReference type="Proteomes" id="UP000230423"/>
    </source>
</evidence>
<dbReference type="EMBL" id="KZ348569">
    <property type="protein sequence ID" value="PIO66007.1"/>
    <property type="molecule type" value="Genomic_DNA"/>
</dbReference>
<dbReference type="Gene3D" id="3.40.50.12550">
    <property type="entry name" value="Ubiquitin-activating enzyme E1, inactive adenylation domain, subdomain 2"/>
    <property type="match status" value="1"/>
</dbReference>
<feature type="non-terminal residue" evidence="1">
    <location>
        <position position="71"/>
    </location>
</feature>
<dbReference type="AlphaFoldDB" id="A0A2G9U6V1"/>
<dbReference type="SUPFAM" id="SSF69572">
    <property type="entry name" value="Activating enzymes of the ubiquitin-like proteins"/>
    <property type="match status" value="1"/>
</dbReference>
<reference evidence="1 2" key="1">
    <citation type="submission" date="2015-09" db="EMBL/GenBank/DDBJ databases">
        <title>Draft genome of the parasitic nematode Teladorsagia circumcincta isolate WARC Sus (inbred).</title>
        <authorList>
            <person name="Mitreva M."/>
        </authorList>
    </citation>
    <scope>NUCLEOTIDE SEQUENCE [LARGE SCALE GENOMIC DNA]</scope>
    <source>
        <strain evidence="1 2">S</strain>
    </source>
</reference>
<sequence>MLRAQKENKLTGDEDRDVTILTEMWSEEVLAANHELERQSVQPAEFHHFIGPQLSPVCAIVGGLAGQEAIK</sequence>
<protein>
    <submittedName>
        <fullName evidence="1">Uncharacterized protein</fullName>
    </submittedName>
</protein>
<organism evidence="1 2">
    <name type="scientific">Teladorsagia circumcincta</name>
    <name type="common">Brown stomach worm</name>
    <name type="synonym">Ostertagia circumcincta</name>
    <dbReference type="NCBI Taxonomy" id="45464"/>
    <lineage>
        <taxon>Eukaryota</taxon>
        <taxon>Metazoa</taxon>
        <taxon>Ecdysozoa</taxon>
        <taxon>Nematoda</taxon>
        <taxon>Chromadorea</taxon>
        <taxon>Rhabditida</taxon>
        <taxon>Rhabditina</taxon>
        <taxon>Rhabditomorpha</taxon>
        <taxon>Strongyloidea</taxon>
        <taxon>Trichostrongylidae</taxon>
        <taxon>Teladorsagia</taxon>
    </lineage>
</organism>
<name>A0A2G9U6V1_TELCI</name>
<dbReference type="InterPro" id="IPR035985">
    <property type="entry name" value="Ubiquitin-activating_enz"/>
</dbReference>
<accession>A0A2G9U6V1</accession>
<proteinExistence type="predicted"/>